<name>A0A1T4Y0P4_9GAMM</name>
<dbReference type="AlphaFoldDB" id="A0A1T4Y0P4"/>
<dbReference type="PANTHER" id="PTHR38439:SF3">
    <property type="entry name" value="COPPER-RESISTANT CUPROPROTEIN COPI"/>
    <property type="match status" value="1"/>
</dbReference>
<keyword evidence="2" id="KW-0186">Copper</keyword>
<feature type="transmembrane region" description="Helical" evidence="3">
    <location>
        <begin position="67"/>
        <end position="86"/>
    </location>
</feature>
<dbReference type="SUPFAM" id="SSF49503">
    <property type="entry name" value="Cupredoxins"/>
    <property type="match status" value="1"/>
</dbReference>
<keyword evidence="1" id="KW-0479">Metal-binding</keyword>
<evidence type="ECO:0000313" key="6">
    <source>
        <dbReference type="Proteomes" id="UP000190460"/>
    </source>
</evidence>
<dbReference type="Gene3D" id="2.60.40.420">
    <property type="entry name" value="Cupredoxins - blue copper proteins"/>
    <property type="match status" value="1"/>
</dbReference>
<dbReference type="OrthoDB" id="9816061at2"/>
<dbReference type="RefSeq" id="WP_159448683.1">
    <property type="nucleotide sequence ID" value="NZ_FUYB01000030.1"/>
</dbReference>
<evidence type="ECO:0000313" key="5">
    <source>
        <dbReference type="EMBL" id="SKA95346.1"/>
    </source>
</evidence>
<dbReference type="CDD" id="cd04211">
    <property type="entry name" value="Cupredoxin_like_2"/>
    <property type="match status" value="1"/>
</dbReference>
<feature type="transmembrane region" description="Helical" evidence="3">
    <location>
        <begin position="12"/>
        <end position="33"/>
    </location>
</feature>
<feature type="domain" description="Blue (type 1) copper" evidence="4">
    <location>
        <begin position="198"/>
        <end position="302"/>
    </location>
</feature>
<dbReference type="STRING" id="92487.SAMN02745130_03757"/>
<proteinExistence type="predicted"/>
<dbReference type="InterPro" id="IPR008972">
    <property type="entry name" value="Cupredoxin"/>
</dbReference>
<organism evidence="5 6">
    <name type="scientific">Thiothrix eikelboomii</name>
    <dbReference type="NCBI Taxonomy" id="92487"/>
    <lineage>
        <taxon>Bacteria</taxon>
        <taxon>Pseudomonadati</taxon>
        <taxon>Pseudomonadota</taxon>
        <taxon>Gammaproteobacteria</taxon>
        <taxon>Thiotrichales</taxon>
        <taxon>Thiotrichaceae</taxon>
        <taxon>Thiothrix</taxon>
    </lineage>
</organism>
<dbReference type="PANTHER" id="PTHR38439">
    <property type="entry name" value="AURACYANIN-B"/>
    <property type="match status" value="1"/>
</dbReference>
<evidence type="ECO:0000256" key="2">
    <source>
        <dbReference type="ARBA" id="ARBA00023008"/>
    </source>
</evidence>
<evidence type="ECO:0000256" key="3">
    <source>
        <dbReference type="SAM" id="Phobius"/>
    </source>
</evidence>
<evidence type="ECO:0000256" key="1">
    <source>
        <dbReference type="ARBA" id="ARBA00022723"/>
    </source>
</evidence>
<reference evidence="5 6" key="1">
    <citation type="submission" date="2017-02" db="EMBL/GenBank/DDBJ databases">
        <authorList>
            <person name="Peterson S.W."/>
        </authorList>
    </citation>
    <scope>NUCLEOTIDE SEQUENCE [LARGE SCALE GENOMIC DNA]</scope>
    <source>
        <strain evidence="5 6">ATCC 49788</strain>
    </source>
</reference>
<keyword evidence="6" id="KW-1185">Reference proteome</keyword>
<feature type="transmembrane region" description="Helical" evidence="3">
    <location>
        <begin position="98"/>
        <end position="116"/>
    </location>
</feature>
<feature type="transmembrane region" description="Helical" evidence="3">
    <location>
        <begin position="128"/>
        <end position="147"/>
    </location>
</feature>
<dbReference type="InterPro" id="IPR000923">
    <property type="entry name" value="BlueCu_1"/>
</dbReference>
<keyword evidence="3" id="KW-0472">Membrane</keyword>
<protein>
    <submittedName>
        <fullName evidence="5">Uncharacterized copper-binding protein, cupredoxin-like subfamily</fullName>
    </submittedName>
</protein>
<accession>A0A1T4Y0P4</accession>
<keyword evidence="3" id="KW-1133">Transmembrane helix</keyword>
<sequence>MDQQVSFSRQHLAMALKYGGISFIAGSVSHGVFSGQRSLLTAGIGIVAFILGMWLENKDKGEQGAVLLKSLAISTLLAISLGLFTGSLQHFPDSPSRSLWAVPLGFAVSLVALVWVSQQTWTNSIRRYGLASFAVVLVGSGLAYQYYSKNPVVVHDHGSEQMASTTGHEHAAAGHAHNTETAIGLPGKTEEVERIVVVDMSDTMRFSPENLHVKQGETVRLVVRNTGKIRHELTLGTITDLKEHAALMLKHPNMQHTDPNMVQVEPGEVKEVVWKFSQAGAVDFACLQPGHFEAGMKGLVQVSQDNLR</sequence>
<gene>
    <name evidence="5" type="ORF">SAMN02745130_03757</name>
</gene>
<evidence type="ECO:0000259" key="4">
    <source>
        <dbReference type="Pfam" id="PF00127"/>
    </source>
</evidence>
<dbReference type="Proteomes" id="UP000190460">
    <property type="component" value="Unassembled WGS sequence"/>
</dbReference>
<dbReference type="GO" id="GO:0005507">
    <property type="term" value="F:copper ion binding"/>
    <property type="evidence" value="ECO:0007669"/>
    <property type="project" value="InterPro"/>
</dbReference>
<keyword evidence="3" id="KW-0812">Transmembrane</keyword>
<dbReference type="EMBL" id="FUYB01000030">
    <property type="protein sequence ID" value="SKA95346.1"/>
    <property type="molecule type" value="Genomic_DNA"/>
</dbReference>
<dbReference type="GO" id="GO:0009055">
    <property type="term" value="F:electron transfer activity"/>
    <property type="evidence" value="ECO:0007669"/>
    <property type="project" value="InterPro"/>
</dbReference>
<dbReference type="InterPro" id="IPR050845">
    <property type="entry name" value="Cu-binding_ET"/>
</dbReference>
<dbReference type="Pfam" id="PF00127">
    <property type="entry name" value="Copper-bind"/>
    <property type="match status" value="1"/>
</dbReference>
<feature type="transmembrane region" description="Helical" evidence="3">
    <location>
        <begin position="39"/>
        <end position="55"/>
    </location>
</feature>